<feature type="repeat" description="PPR" evidence="2">
    <location>
        <begin position="488"/>
        <end position="523"/>
    </location>
</feature>
<accession>A0A7S3PZQ3</accession>
<protein>
    <recommendedName>
        <fullName evidence="4">Pentacotripeptide-repeat region of PRORP domain-containing protein</fullName>
    </recommendedName>
</protein>
<dbReference type="InterPro" id="IPR011990">
    <property type="entry name" value="TPR-like_helical_dom_sf"/>
</dbReference>
<evidence type="ECO:0000313" key="3">
    <source>
        <dbReference type="EMBL" id="CAE0460963.1"/>
    </source>
</evidence>
<reference evidence="3" key="1">
    <citation type="submission" date="2021-01" db="EMBL/GenBank/DDBJ databases">
        <authorList>
            <person name="Corre E."/>
            <person name="Pelletier E."/>
            <person name="Niang G."/>
            <person name="Scheremetjew M."/>
            <person name="Finn R."/>
            <person name="Kale V."/>
            <person name="Holt S."/>
            <person name="Cochrane G."/>
            <person name="Meng A."/>
            <person name="Brown T."/>
            <person name="Cohen L."/>
        </authorList>
    </citation>
    <scope>NUCLEOTIDE SEQUENCE</scope>
    <source>
        <strain evidence="3">MM31A-1</strain>
    </source>
</reference>
<dbReference type="InterPro" id="IPR002885">
    <property type="entry name" value="PPR_rpt"/>
</dbReference>
<name>A0A7S3PZQ3_9STRA</name>
<evidence type="ECO:0000256" key="1">
    <source>
        <dbReference type="ARBA" id="ARBA00022737"/>
    </source>
</evidence>
<proteinExistence type="predicted"/>
<organism evidence="3">
    <name type="scientific">Chaetoceros debilis</name>
    <dbReference type="NCBI Taxonomy" id="122233"/>
    <lineage>
        <taxon>Eukaryota</taxon>
        <taxon>Sar</taxon>
        <taxon>Stramenopiles</taxon>
        <taxon>Ochrophyta</taxon>
        <taxon>Bacillariophyta</taxon>
        <taxon>Coscinodiscophyceae</taxon>
        <taxon>Chaetocerotophycidae</taxon>
        <taxon>Chaetocerotales</taxon>
        <taxon>Chaetocerotaceae</taxon>
        <taxon>Chaetoceros</taxon>
    </lineage>
</organism>
<dbReference type="PANTHER" id="PTHR47936">
    <property type="entry name" value="PPR_LONG DOMAIN-CONTAINING PROTEIN"/>
    <property type="match status" value="1"/>
</dbReference>
<dbReference type="Pfam" id="PF13041">
    <property type="entry name" value="PPR_2"/>
    <property type="match status" value="1"/>
</dbReference>
<dbReference type="PANTHER" id="PTHR47936:SF1">
    <property type="entry name" value="PENTATRICOPEPTIDE REPEAT-CONTAINING PROTEIN GUN1, CHLOROPLASTIC"/>
    <property type="match status" value="1"/>
</dbReference>
<dbReference type="AlphaFoldDB" id="A0A7S3PZQ3"/>
<dbReference type="PROSITE" id="PS51375">
    <property type="entry name" value="PPR"/>
    <property type="match status" value="2"/>
</dbReference>
<dbReference type="EMBL" id="HBIO01007705">
    <property type="protein sequence ID" value="CAE0460963.1"/>
    <property type="molecule type" value="Transcribed_RNA"/>
</dbReference>
<sequence length="673" mass="77035">MMNILHAKARSSLPRHATRLRAVKSNAHSASKRLNLNYLGSLAEDQKVKKHNAFYSRPQIMPESVSHLELKLNDAADGLRINHVMTTTTSPQPNNSSILSFPARAMHTASATSEEELILQSKQEKVFTSMDYEPKRVLHNIKEATSWKKNIKDWNPQFCREAVQDYISHLKYLCNLREKSKLGETSQLEEDILKDASSTVLSSNLTSDAMNAMLKRKVKTHHLSKEVRLVEKLIGTIGLTPLTNRLSFNLLRANGKAGNIGRVMSLLNLRKAKHMKPNREEFEHAIQSIVSAGLYLRKNRNVFLNETEQPEIDNPTRWLDEILVNMNSRGFPLDTAMANKMLECYSSTGRTGKATHFFYRVTREYIGGNTSYERDESIDTIRNGRNKVEEVDVLCEEHLNSIDEQMPLIQNRKARVRMKMVHSMPPYYKMPSENKVSSSKVRMPNKNDLKPKLEWEMDRDFSMSLTSAFAFADSLTHGACGHKAIELDRVSWNVLVRACVYRGAMMRALEILNDKMPNNGIDPDKVTYNTILSGLARVGDKELMREILLIMTNKSIAKDKYTVQALVDGYLNVGDISGAVTLVQDFFNQHHILPPYTTHLKIIEFALGNDLVYEAKRQVYFIQQLHKWRPKHGDSPSLLNFMNMTQKNPKLSPRSLKRLFAYFGERLTEEDFF</sequence>
<keyword evidence="1" id="KW-0677">Repeat</keyword>
<evidence type="ECO:0008006" key="4">
    <source>
        <dbReference type="Google" id="ProtNLM"/>
    </source>
</evidence>
<gene>
    <name evidence="3" type="ORF">CDEB00056_LOCUS5804</name>
</gene>
<evidence type="ECO:0000256" key="2">
    <source>
        <dbReference type="PROSITE-ProRule" id="PRU00708"/>
    </source>
</evidence>
<dbReference type="Gene3D" id="1.25.40.10">
    <property type="entry name" value="Tetratricopeptide repeat domain"/>
    <property type="match status" value="1"/>
</dbReference>
<feature type="repeat" description="PPR" evidence="2">
    <location>
        <begin position="524"/>
        <end position="558"/>
    </location>
</feature>